<comment type="caution">
    <text evidence="2">The sequence shown here is derived from an EMBL/GenBank/DDBJ whole genome shotgun (WGS) entry which is preliminary data.</text>
</comment>
<keyword evidence="3" id="KW-1185">Reference proteome</keyword>
<accession>A0A9Q0IEU1</accession>
<protein>
    <submittedName>
        <fullName evidence="2">Uncharacterized protein</fullName>
    </submittedName>
</protein>
<reference evidence="2" key="1">
    <citation type="submission" date="2022-07" db="EMBL/GenBank/DDBJ databases">
        <title>Chromosome-level genome of Muraenolepis orangiensis.</title>
        <authorList>
            <person name="Kim J."/>
        </authorList>
    </citation>
    <scope>NUCLEOTIDE SEQUENCE</scope>
    <source>
        <strain evidence="2">KU_S4_2022</strain>
        <tissue evidence="2">Muscle</tissue>
    </source>
</reference>
<feature type="region of interest" description="Disordered" evidence="1">
    <location>
        <begin position="76"/>
        <end position="105"/>
    </location>
</feature>
<evidence type="ECO:0000256" key="1">
    <source>
        <dbReference type="SAM" id="MobiDB-lite"/>
    </source>
</evidence>
<evidence type="ECO:0000313" key="3">
    <source>
        <dbReference type="Proteomes" id="UP001148018"/>
    </source>
</evidence>
<dbReference type="Proteomes" id="UP001148018">
    <property type="component" value="Unassembled WGS sequence"/>
</dbReference>
<organism evidence="2 3">
    <name type="scientific">Muraenolepis orangiensis</name>
    <name type="common">Patagonian moray cod</name>
    <dbReference type="NCBI Taxonomy" id="630683"/>
    <lineage>
        <taxon>Eukaryota</taxon>
        <taxon>Metazoa</taxon>
        <taxon>Chordata</taxon>
        <taxon>Craniata</taxon>
        <taxon>Vertebrata</taxon>
        <taxon>Euteleostomi</taxon>
        <taxon>Actinopterygii</taxon>
        <taxon>Neopterygii</taxon>
        <taxon>Teleostei</taxon>
        <taxon>Neoteleostei</taxon>
        <taxon>Acanthomorphata</taxon>
        <taxon>Zeiogadaria</taxon>
        <taxon>Gadariae</taxon>
        <taxon>Gadiformes</taxon>
        <taxon>Muraenolepidoidei</taxon>
        <taxon>Muraenolepididae</taxon>
        <taxon>Muraenolepis</taxon>
    </lineage>
</organism>
<evidence type="ECO:0000313" key="2">
    <source>
        <dbReference type="EMBL" id="KAJ3595378.1"/>
    </source>
</evidence>
<gene>
    <name evidence="2" type="ORF">NHX12_004682</name>
</gene>
<sequence length="143" mass="16269">MKEEKKEEIKEGKNEVMKVVMKEAIKDVMKERRSSRETLLTVLCPQPHRSFSLAITSLIPLRFSPPPLSSVLRRIGAHSRQPMPVQEVERRGLRKRRDHGHTFPGENRLTIARGILSGLSEKGFRGGFEASQGFWLAGKRPGR</sequence>
<dbReference type="AlphaFoldDB" id="A0A9Q0IEU1"/>
<proteinExistence type="predicted"/>
<name>A0A9Q0IEU1_9TELE</name>
<dbReference type="EMBL" id="JANIIK010000111">
    <property type="protein sequence ID" value="KAJ3595378.1"/>
    <property type="molecule type" value="Genomic_DNA"/>
</dbReference>